<protein>
    <recommendedName>
        <fullName evidence="2">DUF2237 domain-containing protein</fullName>
    </recommendedName>
</protein>
<dbReference type="PANTHER" id="PTHR37466">
    <property type="entry name" value="SLR1628 PROTEIN"/>
    <property type="match status" value="1"/>
</dbReference>
<sequence length="137" mass="15368">MSTQQDLNVLRTPLQKCSTRAEDPVSGWFRDGFCRSDPKDYGKHTVAGILTPAFLEFSKSRGNDLSTPRPGFPGLTGGCRWCLCVERWKEAFTARTEYGDKIVPLVDLTATHADALNHVPLSDFKMFSSEHRPPPQR</sequence>
<proteinExistence type="predicted"/>
<organism evidence="1">
    <name type="scientific">Phaffia rhodozyma</name>
    <name type="common">Yeast</name>
    <name type="synonym">Xanthophyllomyces dendrorhous</name>
    <dbReference type="NCBI Taxonomy" id="264483"/>
    <lineage>
        <taxon>Eukaryota</taxon>
        <taxon>Fungi</taxon>
        <taxon>Dikarya</taxon>
        <taxon>Basidiomycota</taxon>
        <taxon>Agaricomycotina</taxon>
        <taxon>Tremellomycetes</taxon>
        <taxon>Cystofilobasidiales</taxon>
        <taxon>Mrakiaceae</taxon>
        <taxon>Phaffia</taxon>
    </lineage>
</organism>
<dbReference type="AlphaFoldDB" id="A0A0F7SVU9"/>
<dbReference type="EMBL" id="LN483166">
    <property type="protein sequence ID" value="CED84849.1"/>
    <property type="molecule type" value="Genomic_DNA"/>
</dbReference>
<dbReference type="InterPro" id="IPR018714">
    <property type="entry name" value="DUF2237"/>
</dbReference>
<reference evidence="1" key="1">
    <citation type="submission" date="2014-08" db="EMBL/GenBank/DDBJ databases">
        <authorList>
            <person name="Sharma Rahul"/>
            <person name="Thines Marco"/>
        </authorList>
    </citation>
    <scope>NUCLEOTIDE SEQUENCE</scope>
</reference>
<evidence type="ECO:0000313" key="1">
    <source>
        <dbReference type="EMBL" id="CED84849.1"/>
    </source>
</evidence>
<dbReference type="PANTHER" id="PTHR37466:SF1">
    <property type="entry name" value="SLR1628 PROTEIN"/>
    <property type="match status" value="1"/>
</dbReference>
<dbReference type="Pfam" id="PF09996">
    <property type="entry name" value="DUF2237"/>
    <property type="match status" value="1"/>
</dbReference>
<dbReference type="Gene3D" id="3.30.56.110">
    <property type="entry name" value="Protein of unknown function DUF2237"/>
    <property type="match status" value="1"/>
</dbReference>
<evidence type="ECO:0008006" key="2">
    <source>
        <dbReference type="Google" id="ProtNLM"/>
    </source>
</evidence>
<accession>A0A0F7SVU9</accession>
<name>A0A0F7SVU9_PHARH</name>